<dbReference type="EMBL" id="SGJD01001668">
    <property type="protein sequence ID" value="KAB0398921.1"/>
    <property type="molecule type" value="Genomic_DNA"/>
</dbReference>
<proteinExistence type="predicted"/>
<sequence>MFKSKQNKGIVNKQEVTYTTPKFSISQQKQKIPKTNQRNVESSEQQVNYMELKFLRSSHLQHRKRSFRKKKKSVTPPIYSMASGDSESRDLVCGLDDNKLITTIIFATVFSSREEQNRKISPVPTLSSKNGGEYSLCSIHF</sequence>
<evidence type="ECO:0000313" key="3">
    <source>
        <dbReference type="Proteomes" id="UP000437017"/>
    </source>
</evidence>
<comment type="caution">
    <text evidence="2">The sequence shown here is derived from an EMBL/GenBank/DDBJ whole genome shotgun (WGS) entry which is preliminary data.</text>
</comment>
<keyword evidence="3" id="KW-1185">Reference proteome</keyword>
<evidence type="ECO:0000313" key="2">
    <source>
        <dbReference type="EMBL" id="KAB0398921.1"/>
    </source>
</evidence>
<organism evidence="2 3">
    <name type="scientific">Balaenoptera physalus</name>
    <name type="common">Fin whale</name>
    <name type="synonym">Balaena physalus</name>
    <dbReference type="NCBI Taxonomy" id="9770"/>
    <lineage>
        <taxon>Eukaryota</taxon>
        <taxon>Metazoa</taxon>
        <taxon>Chordata</taxon>
        <taxon>Craniata</taxon>
        <taxon>Vertebrata</taxon>
        <taxon>Euteleostomi</taxon>
        <taxon>Mammalia</taxon>
        <taxon>Eutheria</taxon>
        <taxon>Laurasiatheria</taxon>
        <taxon>Artiodactyla</taxon>
        <taxon>Whippomorpha</taxon>
        <taxon>Cetacea</taxon>
        <taxon>Mysticeti</taxon>
        <taxon>Balaenopteridae</taxon>
        <taxon>Balaenoptera</taxon>
    </lineage>
</organism>
<feature type="compositionally biased region" description="Basic residues" evidence="1">
    <location>
        <begin position="63"/>
        <end position="73"/>
    </location>
</feature>
<gene>
    <name evidence="2" type="ORF">E2I00_011842</name>
</gene>
<protein>
    <submittedName>
        <fullName evidence="2">Uncharacterized protein</fullName>
    </submittedName>
</protein>
<evidence type="ECO:0000256" key="1">
    <source>
        <dbReference type="SAM" id="MobiDB-lite"/>
    </source>
</evidence>
<name>A0A643CFB1_BALPH</name>
<dbReference type="OrthoDB" id="7357196at2759"/>
<accession>A0A643CFB1</accession>
<reference evidence="2 3" key="1">
    <citation type="journal article" date="2019" name="PLoS ONE">
        <title>Genomic analyses reveal an absence of contemporary introgressive admixture between fin whales and blue whales, despite known hybrids.</title>
        <authorList>
            <person name="Westbury M.V."/>
            <person name="Petersen B."/>
            <person name="Lorenzen E.D."/>
        </authorList>
    </citation>
    <scope>NUCLEOTIDE SEQUENCE [LARGE SCALE GENOMIC DNA]</scope>
    <source>
        <strain evidence="2">FinWhale-01</strain>
    </source>
</reference>
<dbReference type="AlphaFoldDB" id="A0A643CFB1"/>
<feature type="region of interest" description="Disordered" evidence="1">
    <location>
        <begin position="63"/>
        <end position="87"/>
    </location>
</feature>
<dbReference type="Proteomes" id="UP000437017">
    <property type="component" value="Unassembled WGS sequence"/>
</dbReference>